<comment type="caution">
    <text evidence="3">The sequence shown here is derived from an EMBL/GenBank/DDBJ whole genome shotgun (WGS) entry which is preliminary data.</text>
</comment>
<dbReference type="AlphaFoldDB" id="R2Q9N0"/>
<keyword evidence="1" id="KW-0175">Coiled coil</keyword>
<name>R2Q9N0_9ENTE</name>
<sequence>MKKTLLLFLLLFILTGCTSEVPSTQSATLKEKIAQLETENSKLKEDFSNYQEQVTNSSTPSETSERLTQEVHVFGLNESIEFGDAETKTAELKIIEATTNQAAFPEEMRELKSYNTEKMVAVKVEYTNLAMEQPFLPYAQYFQAYTKDGARLSLVNQQIGQAEVLPGESGETQMFFELPVDGSEFNEFEIDFVAGEQRVATFDLAVSH</sequence>
<evidence type="ECO:0000256" key="2">
    <source>
        <dbReference type="SAM" id="SignalP"/>
    </source>
</evidence>
<dbReference type="PATRIC" id="fig|1158607.3.peg.3215"/>
<feature type="coiled-coil region" evidence="1">
    <location>
        <begin position="26"/>
        <end position="53"/>
    </location>
</feature>
<feature type="signal peptide" evidence="2">
    <location>
        <begin position="1"/>
        <end position="19"/>
    </location>
</feature>
<organism evidence="3 4">
    <name type="scientific">Enterococcus pallens ATCC BAA-351</name>
    <dbReference type="NCBI Taxonomy" id="1158607"/>
    <lineage>
        <taxon>Bacteria</taxon>
        <taxon>Bacillati</taxon>
        <taxon>Bacillota</taxon>
        <taxon>Bacilli</taxon>
        <taxon>Lactobacillales</taxon>
        <taxon>Enterococcaceae</taxon>
        <taxon>Enterococcus</taxon>
    </lineage>
</organism>
<evidence type="ECO:0000313" key="4">
    <source>
        <dbReference type="Proteomes" id="UP000013782"/>
    </source>
</evidence>
<reference evidence="3 4" key="1">
    <citation type="submission" date="2013-02" db="EMBL/GenBank/DDBJ databases">
        <title>The Genome Sequence of Enterococcus pallens BAA-351.</title>
        <authorList>
            <consortium name="The Broad Institute Genome Sequencing Platform"/>
            <consortium name="The Broad Institute Genome Sequencing Center for Infectious Disease"/>
            <person name="Earl A.M."/>
            <person name="Gilmore M.S."/>
            <person name="Lebreton F."/>
            <person name="Walker B."/>
            <person name="Young S.K."/>
            <person name="Zeng Q."/>
            <person name="Gargeya S."/>
            <person name="Fitzgerald M."/>
            <person name="Haas B."/>
            <person name="Abouelleil A."/>
            <person name="Alvarado L."/>
            <person name="Arachchi H.M."/>
            <person name="Berlin A.M."/>
            <person name="Chapman S.B."/>
            <person name="Dewar J."/>
            <person name="Goldberg J."/>
            <person name="Griggs A."/>
            <person name="Gujja S."/>
            <person name="Hansen M."/>
            <person name="Howarth C."/>
            <person name="Imamovic A."/>
            <person name="Larimer J."/>
            <person name="McCowan C."/>
            <person name="Murphy C."/>
            <person name="Neiman D."/>
            <person name="Pearson M."/>
            <person name="Priest M."/>
            <person name="Roberts A."/>
            <person name="Saif S."/>
            <person name="Shea T."/>
            <person name="Sisk P."/>
            <person name="Sykes S."/>
            <person name="Wortman J."/>
            <person name="Nusbaum C."/>
            <person name="Birren B."/>
        </authorList>
    </citation>
    <scope>NUCLEOTIDE SEQUENCE [LARGE SCALE GENOMIC DNA]</scope>
    <source>
        <strain evidence="3 4">ATCC BAA-351</strain>
    </source>
</reference>
<dbReference type="RefSeq" id="WP_010758207.1">
    <property type="nucleotide sequence ID" value="NZ_ASWD01000001.1"/>
</dbReference>
<dbReference type="PROSITE" id="PS51257">
    <property type="entry name" value="PROKAR_LIPOPROTEIN"/>
    <property type="match status" value="1"/>
</dbReference>
<evidence type="ECO:0000313" key="3">
    <source>
        <dbReference type="EMBL" id="EOH91923.1"/>
    </source>
</evidence>
<protein>
    <recommendedName>
        <fullName evidence="5">DUF4352 domain-containing protein</fullName>
    </recommendedName>
</protein>
<dbReference type="EMBL" id="AJAQ01000033">
    <property type="protein sequence ID" value="EOH91923.1"/>
    <property type="molecule type" value="Genomic_DNA"/>
</dbReference>
<evidence type="ECO:0008006" key="5">
    <source>
        <dbReference type="Google" id="ProtNLM"/>
    </source>
</evidence>
<gene>
    <name evidence="3" type="ORF">UAU_03225</name>
</gene>
<keyword evidence="2" id="KW-0732">Signal</keyword>
<proteinExistence type="predicted"/>
<evidence type="ECO:0000256" key="1">
    <source>
        <dbReference type="SAM" id="Coils"/>
    </source>
</evidence>
<dbReference type="OrthoDB" id="2194410at2"/>
<feature type="chain" id="PRO_5038528480" description="DUF4352 domain-containing protein" evidence="2">
    <location>
        <begin position="20"/>
        <end position="208"/>
    </location>
</feature>
<accession>R2Q9N0</accession>
<dbReference type="STRING" id="160454.RV10_GL004146"/>
<dbReference type="HOGENOM" id="CLU_1313799_0_0_9"/>
<dbReference type="eggNOG" id="ENOG5032E5I">
    <property type="taxonomic scope" value="Bacteria"/>
</dbReference>
<dbReference type="Proteomes" id="UP000013782">
    <property type="component" value="Unassembled WGS sequence"/>
</dbReference>
<keyword evidence="4" id="KW-1185">Reference proteome</keyword>